<dbReference type="InterPro" id="IPR004043">
    <property type="entry name" value="LCCL"/>
</dbReference>
<dbReference type="OrthoDB" id="441660at2759"/>
<dbReference type="PANTHER" id="PTHR31331">
    <property type="entry name" value="LCCL DOMAIN PROTEIN (AFU_ORTHOLOGUE AFUA_5G08630)"/>
    <property type="match status" value="1"/>
</dbReference>
<dbReference type="RefSeq" id="NP_983356.2">
    <property type="nucleotide sequence ID" value="NM_208709.2"/>
</dbReference>
<dbReference type="OMA" id="HWDKTVL"/>
<dbReference type="GeneID" id="4619481"/>
<dbReference type="InParanoid" id="Q75CG7"/>
<feature type="transmembrane region" description="Helical" evidence="2">
    <location>
        <begin position="401"/>
        <end position="423"/>
    </location>
</feature>
<dbReference type="Pfam" id="PF03815">
    <property type="entry name" value="LCCL"/>
    <property type="match status" value="1"/>
</dbReference>
<proteinExistence type="predicted"/>
<dbReference type="SUPFAM" id="SSF69848">
    <property type="entry name" value="LCCL domain"/>
    <property type="match status" value="1"/>
</dbReference>
<feature type="transmembrane region" description="Helical" evidence="2">
    <location>
        <begin position="432"/>
        <end position="455"/>
    </location>
</feature>
<feature type="region of interest" description="Disordered" evidence="1">
    <location>
        <begin position="1"/>
        <end position="28"/>
    </location>
</feature>
<dbReference type="Proteomes" id="UP000000591">
    <property type="component" value="Chromosome III"/>
</dbReference>
<keyword evidence="2" id="KW-1133">Transmembrane helix</keyword>
<dbReference type="AlphaFoldDB" id="Q75CG7"/>
<dbReference type="Gene3D" id="2.170.130.20">
    <property type="entry name" value="LCCL-like domain"/>
    <property type="match status" value="1"/>
</dbReference>
<dbReference type="HOGENOM" id="CLU_011125_2_0_1"/>
<protein>
    <submittedName>
        <fullName evidence="4">ACL048Wp</fullName>
    </submittedName>
</protein>
<evidence type="ECO:0000313" key="4">
    <source>
        <dbReference type="EMBL" id="AAS51180.2"/>
    </source>
</evidence>
<dbReference type="STRING" id="284811.Q75CG7"/>
<dbReference type="FunCoup" id="Q75CG7">
    <property type="interactions" value="19"/>
</dbReference>
<dbReference type="InterPro" id="IPR051957">
    <property type="entry name" value="CRISP-LCCL_domain"/>
</dbReference>
<dbReference type="eggNOG" id="ENOG502QUEX">
    <property type="taxonomic scope" value="Eukaryota"/>
</dbReference>
<keyword evidence="2" id="KW-0812">Transmembrane</keyword>
<evidence type="ECO:0000256" key="1">
    <source>
        <dbReference type="SAM" id="MobiDB-lite"/>
    </source>
</evidence>
<dbReference type="KEGG" id="ago:AGOS_ACL048W"/>
<feature type="transmembrane region" description="Helical" evidence="2">
    <location>
        <begin position="475"/>
        <end position="495"/>
    </location>
</feature>
<accession>Q75CG7</accession>
<dbReference type="PROSITE" id="PS50820">
    <property type="entry name" value="LCCL"/>
    <property type="match status" value="1"/>
</dbReference>
<keyword evidence="5" id="KW-1185">Reference proteome</keyword>
<keyword evidence="2" id="KW-0472">Membrane</keyword>
<feature type="transmembrane region" description="Helical" evidence="2">
    <location>
        <begin position="80"/>
        <end position="102"/>
    </location>
</feature>
<feature type="transmembrane region" description="Helical" evidence="2">
    <location>
        <begin position="360"/>
        <end position="381"/>
    </location>
</feature>
<feature type="compositionally biased region" description="Basic and acidic residues" evidence="1">
    <location>
        <begin position="14"/>
        <end position="26"/>
    </location>
</feature>
<gene>
    <name evidence="4" type="ORF">AGOS_ACL048W</name>
</gene>
<dbReference type="EMBL" id="AE016816">
    <property type="protein sequence ID" value="AAS51180.2"/>
    <property type="molecule type" value="Genomic_DNA"/>
</dbReference>
<evidence type="ECO:0000313" key="5">
    <source>
        <dbReference type="Proteomes" id="UP000000591"/>
    </source>
</evidence>
<feature type="transmembrane region" description="Helical" evidence="2">
    <location>
        <begin position="289"/>
        <end position="312"/>
    </location>
</feature>
<dbReference type="PANTHER" id="PTHR31331:SF1">
    <property type="entry name" value="CYSTEINE RICH SECRETORY PROTEIN LCCL DOMAIN CONTAINING 2"/>
    <property type="match status" value="1"/>
</dbReference>
<sequence length="633" mass="70332">MRRNMSRRSSYNAELRHRMSVEEPKPPKQKYGRLMRWLHKVWDGPAHPSDEVPTRYSRLGFIQSIDGVPRRLWRGVNKTGVKAIILVLYGCLWLAVGLGILYPSLVALPYHKGSEGKTPVVALSCTSKLHWLGKNNDCDLNARRCRPSPNEEHIVRCPALCDHDGLLFSAIPVGDKLLKYTMHVVGGGSRADDARAITYPYRGDSTVCSSAMHAGLISPAYGGCVRVAMRGQQNSYPSRRGRTGWSANFDSFFPTSFEFLKLDGSQYGCRDPRVPFTVCNMIFSLPVLYFYNMLVGFWVLMLAGYWTLVLAMDPPVFIDPNNRYSIYSLWSIGCERLLPLGFILYVMWRVAVRKLEGGPPLMRILLFYPLFWLGTLNNITFDRLPVDRLTPKDLQERAGTAAAVFILGILIAVCVAVQAHAVWKAGRLRKYVVLYLGLVAGLVFLGLLPGLNLRIHHYILGLLFLPGCATRGPSAYLFQGVLLGLVISGVGKWGFASIVETNLALARGEAGFTDKPPTLNFDPAVPHAVSWTPRTEAGINGSKYDAFSLLVNDIEVYVGSNTTVDLEVLSEENKEFGYMLRNATQGARAGPPLYIRVASRSQYDLHVRSDYTSAGVLDWSSGSWTPPDNAVVT</sequence>
<feature type="domain" description="LCCL" evidence="3">
    <location>
        <begin position="119"/>
        <end position="238"/>
    </location>
</feature>
<dbReference type="InterPro" id="IPR036609">
    <property type="entry name" value="LCCL_sf"/>
</dbReference>
<reference evidence="4 5" key="1">
    <citation type="journal article" date="2004" name="Science">
        <title>The Ashbya gossypii genome as a tool for mapping the ancient Saccharomyces cerevisiae genome.</title>
        <authorList>
            <person name="Dietrich F.S."/>
            <person name="Voegeli S."/>
            <person name="Brachat S."/>
            <person name="Lerch A."/>
            <person name="Gates K."/>
            <person name="Steiner S."/>
            <person name="Mohr C."/>
            <person name="Pohlmann R."/>
            <person name="Luedi P."/>
            <person name="Choi S."/>
            <person name="Wing R.A."/>
            <person name="Flavier A."/>
            <person name="Gaffney T.D."/>
            <person name="Philippsen P."/>
        </authorList>
    </citation>
    <scope>NUCLEOTIDE SEQUENCE [LARGE SCALE GENOMIC DNA]</scope>
    <source>
        <strain evidence="5">ATCC 10895 / CBS 109.51 / FGSC 9923 / NRRL Y-1056</strain>
    </source>
</reference>
<evidence type="ECO:0000259" key="3">
    <source>
        <dbReference type="PROSITE" id="PS50820"/>
    </source>
</evidence>
<name>Q75CG7_EREGS</name>
<evidence type="ECO:0000256" key="2">
    <source>
        <dbReference type="SAM" id="Phobius"/>
    </source>
</evidence>
<feature type="transmembrane region" description="Helical" evidence="2">
    <location>
        <begin position="210"/>
        <end position="229"/>
    </location>
</feature>
<organism evidence="4 5">
    <name type="scientific">Eremothecium gossypii (strain ATCC 10895 / CBS 109.51 / FGSC 9923 / NRRL Y-1056)</name>
    <name type="common">Yeast</name>
    <name type="synonym">Ashbya gossypii</name>
    <dbReference type="NCBI Taxonomy" id="284811"/>
    <lineage>
        <taxon>Eukaryota</taxon>
        <taxon>Fungi</taxon>
        <taxon>Dikarya</taxon>
        <taxon>Ascomycota</taxon>
        <taxon>Saccharomycotina</taxon>
        <taxon>Saccharomycetes</taxon>
        <taxon>Saccharomycetales</taxon>
        <taxon>Saccharomycetaceae</taxon>
        <taxon>Eremothecium</taxon>
    </lineage>
</organism>
<reference evidence="5" key="2">
    <citation type="journal article" date="2013" name="G3 (Bethesda)">
        <title>Genomes of Ashbya fungi isolated from insects reveal four mating-type loci, numerous translocations, lack of transposons, and distinct gene duplications.</title>
        <authorList>
            <person name="Dietrich F.S."/>
            <person name="Voegeli S."/>
            <person name="Kuo S."/>
            <person name="Philippsen P."/>
        </authorList>
    </citation>
    <scope>GENOME REANNOTATION</scope>
    <source>
        <strain evidence="5">ATCC 10895 / CBS 109.51 / FGSC 9923 / NRRL Y-1056</strain>
    </source>
</reference>
<feature type="transmembrane region" description="Helical" evidence="2">
    <location>
        <begin position="324"/>
        <end position="348"/>
    </location>
</feature>